<feature type="compositionally biased region" description="Low complexity" evidence="1">
    <location>
        <begin position="1118"/>
        <end position="1129"/>
    </location>
</feature>
<feature type="region of interest" description="Disordered" evidence="1">
    <location>
        <begin position="503"/>
        <end position="575"/>
    </location>
</feature>
<feature type="compositionally biased region" description="Polar residues" evidence="1">
    <location>
        <begin position="754"/>
        <end position="764"/>
    </location>
</feature>
<dbReference type="SUPFAM" id="SSF48350">
    <property type="entry name" value="GTPase activation domain, GAP"/>
    <property type="match status" value="1"/>
</dbReference>
<dbReference type="InParanoid" id="F8PW70"/>
<feature type="region of interest" description="Disordered" evidence="1">
    <location>
        <begin position="754"/>
        <end position="773"/>
    </location>
</feature>
<feature type="compositionally biased region" description="Low complexity" evidence="1">
    <location>
        <begin position="22"/>
        <end position="31"/>
    </location>
</feature>
<name>F8PW70_SERL3</name>
<feature type="compositionally biased region" description="Low complexity" evidence="1">
    <location>
        <begin position="39"/>
        <end position="60"/>
    </location>
</feature>
<accession>F8PW70</accession>
<feature type="compositionally biased region" description="Basic residues" evidence="1">
    <location>
        <begin position="100"/>
        <end position="111"/>
    </location>
</feature>
<dbReference type="InterPro" id="IPR000198">
    <property type="entry name" value="RhoGAP_dom"/>
</dbReference>
<feature type="compositionally biased region" description="Polar residues" evidence="1">
    <location>
        <begin position="630"/>
        <end position="641"/>
    </location>
</feature>
<dbReference type="InterPro" id="IPR008936">
    <property type="entry name" value="Rho_GTPase_activation_prot"/>
</dbReference>
<dbReference type="HOGENOM" id="CLU_003512_0_0_1"/>
<dbReference type="InterPro" id="IPR039767">
    <property type="entry name" value="RALBP1"/>
</dbReference>
<dbReference type="Pfam" id="PF00620">
    <property type="entry name" value="RhoGAP"/>
    <property type="match status" value="2"/>
</dbReference>
<feature type="region of interest" description="Disordered" evidence="1">
    <location>
        <begin position="630"/>
        <end position="656"/>
    </location>
</feature>
<dbReference type="Gene3D" id="1.10.555.10">
    <property type="entry name" value="Rho GTPase activation protein"/>
    <property type="match status" value="1"/>
</dbReference>
<evidence type="ECO:0000313" key="3">
    <source>
        <dbReference type="EMBL" id="EGO00246.1"/>
    </source>
</evidence>
<dbReference type="OrthoDB" id="185175at2759"/>
<dbReference type="PANTHER" id="PTHR12783">
    <property type="entry name" value="RALA BINDING PROTEIN 1 RALBP1"/>
    <property type="match status" value="1"/>
</dbReference>
<proteinExistence type="predicted"/>
<dbReference type="Proteomes" id="UP000008063">
    <property type="component" value="Unassembled WGS sequence"/>
</dbReference>
<dbReference type="GO" id="GO:0005096">
    <property type="term" value="F:GTPase activator activity"/>
    <property type="evidence" value="ECO:0007669"/>
    <property type="project" value="InterPro"/>
</dbReference>
<feature type="compositionally biased region" description="Pro residues" evidence="1">
    <location>
        <begin position="178"/>
        <end position="187"/>
    </location>
</feature>
<dbReference type="EMBL" id="GL945479">
    <property type="protein sequence ID" value="EGO00246.1"/>
    <property type="molecule type" value="Genomic_DNA"/>
</dbReference>
<feature type="compositionally biased region" description="Low complexity" evidence="1">
    <location>
        <begin position="512"/>
        <end position="539"/>
    </location>
</feature>
<feature type="compositionally biased region" description="Low complexity" evidence="1">
    <location>
        <begin position="992"/>
        <end position="1008"/>
    </location>
</feature>
<dbReference type="GO" id="GO:0007264">
    <property type="term" value="P:small GTPase-mediated signal transduction"/>
    <property type="evidence" value="ECO:0007669"/>
    <property type="project" value="InterPro"/>
</dbReference>
<organism evidence="4">
    <name type="scientific">Serpula lacrymans var. lacrymans (strain S7.3)</name>
    <name type="common">Dry rot fungus</name>
    <dbReference type="NCBI Taxonomy" id="936435"/>
    <lineage>
        <taxon>Eukaryota</taxon>
        <taxon>Fungi</taxon>
        <taxon>Dikarya</taxon>
        <taxon>Basidiomycota</taxon>
        <taxon>Agaricomycotina</taxon>
        <taxon>Agaricomycetes</taxon>
        <taxon>Agaricomycetidae</taxon>
        <taxon>Boletales</taxon>
        <taxon>Coniophorineae</taxon>
        <taxon>Serpulaceae</taxon>
        <taxon>Serpula</taxon>
    </lineage>
</organism>
<feature type="compositionally biased region" description="Low complexity" evidence="1">
    <location>
        <begin position="1159"/>
        <end position="1200"/>
    </location>
</feature>
<evidence type="ECO:0000256" key="1">
    <source>
        <dbReference type="SAM" id="MobiDB-lite"/>
    </source>
</evidence>
<dbReference type="GO" id="GO:0031267">
    <property type="term" value="F:small GTPase binding"/>
    <property type="evidence" value="ECO:0007669"/>
    <property type="project" value="InterPro"/>
</dbReference>
<dbReference type="PROSITE" id="PS50238">
    <property type="entry name" value="RHOGAP"/>
    <property type="match status" value="1"/>
</dbReference>
<feature type="compositionally biased region" description="Polar residues" evidence="1">
    <location>
        <begin position="86"/>
        <end position="99"/>
    </location>
</feature>
<keyword evidence="4" id="KW-1185">Reference proteome</keyword>
<feature type="compositionally biased region" description="Low complexity" evidence="1">
    <location>
        <begin position="330"/>
        <end position="339"/>
    </location>
</feature>
<feature type="region of interest" description="Disordered" evidence="1">
    <location>
        <begin position="229"/>
        <end position="289"/>
    </location>
</feature>
<feature type="compositionally biased region" description="Basic and acidic residues" evidence="1">
    <location>
        <begin position="890"/>
        <end position="916"/>
    </location>
</feature>
<dbReference type="PANTHER" id="PTHR12783:SF5">
    <property type="entry name" value="RALA-BINDING PROTEIN 1"/>
    <property type="match status" value="1"/>
</dbReference>
<feature type="compositionally biased region" description="Polar residues" evidence="1">
    <location>
        <begin position="1088"/>
        <end position="1115"/>
    </location>
</feature>
<reference evidence="4" key="1">
    <citation type="journal article" date="2011" name="Science">
        <title>The plant cell wall-decomposing machinery underlies the functional diversity of forest fungi.</title>
        <authorList>
            <person name="Eastwood D.C."/>
            <person name="Floudas D."/>
            <person name="Binder M."/>
            <person name="Majcherczyk A."/>
            <person name="Schneider P."/>
            <person name="Aerts A."/>
            <person name="Asiegbu F.O."/>
            <person name="Baker S.E."/>
            <person name="Barry K."/>
            <person name="Bendiksby M."/>
            <person name="Blumentritt M."/>
            <person name="Coutinho P.M."/>
            <person name="Cullen D."/>
            <person name="de Vries R.P."/>
            <person name="Gathman A."/>
            <person name="Goodell B."/>
            <person name="Henrissat B."/>
            <person name="Ihrmark K."/>
            <person name="Kauserud H."/>
            <person name="Kohler A."/>
            <person name="LaButti K."/>
            <person name="Lapidus A."/>
            <person name="Lavin J.L."/>
            <person name="Lee Y.-H."/>
            <person name="Lindquist E."/>
            <person name="Lilly W."/>
            <person name="Lucas S."/>
            <person name="Morin E."/>
            <person name="Murat C."/>
            <person name="Oguiza J.A."/>
            <person name="Park J."/>
            <person name="Pisabarro A.G."/>
            <person name="Riley R."/>
            <person name="Rosling A."/>
            <person name="Salamov A."/>
            <person name="Schmidt O."/>
            <person name="Schmutz J."/>
            <person name="Skrede I."/>
            <person name="Stenlid J."/>
            <person name="Wiebenga A."/>
            <person name="Xie X."/>
            <person name="Kuees U."/>
            <person name="Hibbett D.S."/>
            <person name="Hoffmeister D."/>
            <person name="Hoegberg N."/>
            <person name="Martin F."/>
            <person name="Grigoriev I.V."/>
            <person name="Watkinson S.C."/>
        </authorList>
    </citation>
    <scope>NUCLEOTIDE SEQUENCE [LARGE SCALE GENOMIC DNA]</scope>
    <source>
        <strain evidence="4">strain S7.3</strain>
    </source>
</reference>
<feature type="region of interest" description="Disordered" evidence="1">
    <location>
        <begin position="887"/>
        <end position="1215"/>
    </location>
</feature>
<gene>
    <name evidence="3" type="ORF">SERLA73DRAFT_72973</name>
</gene>
<dbReference type="STRING" id="936435.F8PW70"/>
<evidence type="ECO:0000259" key="2">
    <source>
        <dbReference type="PROSITE" id="PS50238"/>
    </source>
</evidence>
<feature type="region of interest" description="Disordered" evidence="1">
    <location>
        <begin position="1234"/>
        <end position="1265"/>
    </location>
</feature>
<feature type="compositionally biased region" description="Basic and acidic residues" evidence="1">
    <location>
        <begin position="642"/>
        <end position="656"/>
    </location>
</feature>
<feature type="compositionally biased region" description="Basic and acidic residues" evidence="1">
    <location>
        <begin position="229"/>
        <end position="256"/>
    </location>
</feature>
<dbReference type="CDD" id="cd00159">
    <property type="entry name" value="RhoGAP"/>
    <property type="match status" value="1"/>
</dbReference>
<feature type="compositionally biased region" description="Low complexity" evidence="1">
    <location>
        <begin position="413"/>
        <end position="422"/>
    </location>
</feature>
<feature type="domain" description="Rho-GAP" evidence="2">
    <location>
        <begin position="654"/>
        <end position="890"/>
    </location>
</feature>
<feature type="region of interest" description="Disordered" evidence="1">
    <location>
        <begin position="306"/>
        <end position="357"/>
    </location>
</feature>
<feature type="compositionally biased region" description="Low complexity" evidence="1">
    <location>
        <begin position="966"/>
        <end position="976"/>
    </location>
</feature>
<sequence>MSSASLSSSFSSSAASSMLLPAAPASNSSQSDIITSDHSASSPSTTTKTSPACSGSSALPRSPPPPPTPMGQVYSRPENIPPSPASSPTVWSGSGSTGSRFKRAFAGRRKKTDNIESSPVTARKFSRDNTPQSIALSSSAPPHATPRHQLGPKQLTLQLASHVFSKRHTSSPISPSSNMPPPPPPKSAVPRLLPQSINTSVDKRTSLMTSSPSIVAAIDYMRRVDEHDETGATVDKENSRKDGEKPDSKEARRKSDSTMSHHTIRPGFILGSRTSRPVSMADSLHSTHTIVPGHKRLSAFLTEAENTMPEEDDTERSYSKEYPPSRTMPSSQHTSPSSSIKVRNRRSKSLNLGGPLTVKVSPPEVTVTNASASLDTIPVHRTMSDSVPVAPPAMKELPALMREAGTGPIAPASSVSSSGHSGLQTRSNLAASPGARNLASPARQERNLPDLPPAPRRPSLAHTGQAPPTFRQTAISMSNGFAPAAGLARRAVEKMGRVWGARHTTTNSGYMSSSPTGSAPSSFSSGRSGPVSRSSSNHSDMVHLKKQRRTPQAPSGSWSINSTGTSSSLSDTEGFSMPLGPILGKRLRGPMRFTPGGAGVAGGLVFGRDLKTCVRDTAIEAMRTSISSLRRPTDAVSVSQSETREGKPRTGSDDSLENRRLPALVVRCAQHILVCGVQELGLFRVSGRSSHVAKLRTEFDTGADYDLALCNPGDLDPHAVASIFKAYLRELPEPILTHALAPYFEAAILTERNAQGPSQGNQPLPSSPKFGLRKPPSLSTLAMPVFAKSSPPSESLRRALSSLIARLPQENRDLLRTVTELINATASRSGDTKMPLSNLLLVLCPSLNMNPSLLQALCESEGLWDDGASSDNHTSLDNDDMMVDQVRNSSRSDDSAVAVKEETKALPDSMEMHSKVTESLSVEDETQDNAPSGGDVEDSARALPDIPVGEDPTSTLYVDCETSNDSLSSQSSPARKASSDSEVTTPESCEITPSLPSPDDTSSVSQSSQDHRPPTPTSANYNLSNPYSPPSLSSSAESLATPSTSSGSPSLPPKHFPLTDEFDKSEPSDSPRSPVIAEAIHLPLPSTPKKQTVQAQFQFPSTGGSVPSTPVTSRKFNPLLSLPSHSSLSQADALTSSSLASRAKRMKKPSLHLLFSKRSASPMPVVSPSVPSSTTSSTQQNFSQSYSSPSTSTSTSSPESMVTAPQSSRYSFPPILNTAIDSSSLRLSLGIDEDEEDADHDSSRTYDSGPTPKNSSFHQASKSNTSLATALETPIAQFNSSSTSLNSFTSGAPYRHLNVSISNDDKDDDDDWAQSVLMAADSEGGWSVNKIR</sequence>
<feature type="compositionally biased region" description="Low complexity" evidence="1">
    <location>
        <begin position="555"/>
        <end position="574"/>
    </location>
</feature>
<dbReference type="SMART" id="SM00324">
    <property type="entry name" value="RhoGAP"/>
    <property type="match status" value="1"/>
</dbReference>
<dbReference type="OMA" id="RCAQHIL"/>
<feature type="compositionally biased region" description="Polar residues" evidence="1">
    <location>
        <begin position="128"/>
        <end position="140"/>
    </location>
</feature>
<evidence type="ECO:0000313" key="4">
    <source>
        <dbReference type="Proteomes" id="UP000008063"/>
    </source>
</evidence>
<feature type="compositionally biased region" description="Low complexity" evidence="1">
    <location>
        <begin position="1018"/>
        <end position="1049"/>
    </location>
</feature>
<protein>
    <recommendedName>
        <fullName evidence="2">Rho-GAP domain-containing protein</fullName>
    </recommendedName>
</protein>
<feature type="region of interest" description="Disordered" evidence="1">
    <location>
        <begin position="405"/>
        <end position="467"/>
    </location>
</feature>
<feature type="compositionally biased region" description="Polar residues" evidence="1">
    <location>
        <begin position="1130"/>
        <end position="1140"/>
    </location>
</feature>
<feature type="region of interest" description="Disordered" evidence="1">
    <location>
        <begin position="22"/>
        <end position="192"/>
    </location>
</feature>
<feature type="compositionally biased region" description="Polar residues" evidence="1">
    <location>
        <begin position="1245"/>
        <end position="1265"/>
    </location>
</feature>
<feature type="compositionally biased region" description="Polar residues" evidence="1">
    <location>
        <begin position="952"/>
        <end position="965"/>
    </location>
</feature>
<feature type="compositionally biased region" description="Basic and acidic residues" evidence="1">
    <location>
        <begin position="1057"/>
        <end position="1069"/>
    </location>
</feature>